<name>A0A6I6F9X3_9CLOT</name>
<accession>A0A6I6F9X3</accession>
<feature type="domain" description="Serine dehydratase-like alpha subunit" evidence="2">
    <location>
        <begin position="188"/>
        <end position="426"/>
    </location>
</feature>
<dbReference type="Proteomes" id="UP000422764">
    <property type="component" value="Chromosome"/>
</dbReference>
<dbReference type="GO" id="GO:0019450">
    <property type="term" value="P:L-cysteine catabolic process to pyruvate"/>
    <property type="evidence" value="ECO:0007669"/>
    <property type="project" value="TreeGrafter"/>
</dbReference>
<dbReference type="Pfam" id="PF03313">
    <property type="entry name" value="SDH_alpha"/>
    <property type="match status" value="1"/>
</dbReference>
<dbReference type="PANTHER" id="PTHR30501:SF2">
    <property type="entry name" value="UPF0597 PROTEIN YHAM"/>
    <property type="match status" value="1"/>
</dbReference>
<reference evidence="3 4" key="1">
    <citation type="submission" date="2019-12" db="EMBL/GenBank/DDBJ databases">
        <title>Genome sequenceing of Clostridium bovifaecis.</title>
        <authorList>
            <person name="Yao Y."/>
        </authorList>
    </citation>
    <scope>NUCLEOTIDE SEQUENCE [LARGE SCALE GENOMIC DNA]</scope>
    <source>
        <strain evidence="3 4">BXX</strain>
    </source>
</reference>
<organism evidence="3 4">
    <name type="scientific">Clostridium bovifaecis</name>
    <dbReference type="NCBI Taxonomy" id="2184719"/>
    <lineage>
        <taxon>Bacteria</taxon>
        <taxon>Bacillati</taxon>
        <taxon>Bacillota</taxon>
        <taxon>Clostridia</taxon>
        <taxon>Eubacteriales</taxon>
        <taxon>Clostridiaceae</taxon>
        <taxon>Clostridium</taxon>
    </lineage>
</organism>
<keyword evidence="4" id="KW-1185">Reference proteome</keyword>
<proteinExistence type="inferred from homology"/>
<dbReference type="InterPro" id="IPR021144">
    <property type="entry name" value="UPF0597"/>
</dbReference>
<evidence type="ECO:0000256" key="1">
    <source>
        <dbReference type="HAMAP-Rule" id="MF_01845"/>
    </source>
</evidence>
<dbReference type="PANTHER" id="PTHR30501">
    <property type="entry name" value="UPF0597 PROTEIN YHAM"/>
    <property type="match status" value="1"/>
</dbReference>
<dbReference type="AlphaFoldDB" id="A0A6I6F9X3"/>
<protein>
    <recommendedName>
        <fullName evidence="1">UPF0597 protein GOM49_04915</fullName>
    </recommendedName>
</protein>
<dbReference type="EMBL" id="CP046522">
    <property type="protein sequence ID" value="QGU94525.1"/>
    <property type="molecule type" value="Genomic_DNA"/>
</dbReference>
<dbReference type="PIRSF" id="PIRSF006054">
    <property type="entry name" value="UCP006054"/>
    <property type="match status" value="1"/>
</dbReference>
<evidence type="ECO:0000313" key="4">
    <source>
        <dbReference type="Proteomes" id="UP000422764"/>
    </source>
</evidence>
<gene>
    <name evidence="3" type="ORF">GOM49_04915</name>
</gene>
<comment type="similarity">
    <text evidence="1">Belongs to the UPF0597 family.</text>
</comment>
<evidence type="ECO:0000313" key="3">
    <source>
        <dbReference type="EMBL" id="QGU94525.1"/>
    </source>
</evidence>
<dbReference type="InterPro" id="IPR005130">
    <property type="entry name" value="Ser_deHydtase-like_asu"/>
</dbReference>
<dbReference type="GO" id="GO:0080146">
    <property type="term" value="F:L-cysteine desulfhydrase activity"/>
    <property type="evidence" value="ECO:0007669"/>
    <property type="project" value="TreeGrafter"/>
</dbReference>
<dbReference type="HAMAP" id="MF_01845">
    <property type="entry name" value="UPF0597"/>
    <property type="match status" value="1"/>
</dbReference>
<evidence type="ECO:0000259" key="2">
    <source>
        <dbReference type="Pfam" id="PF03313"/>
    </source>
</evidence>
<sequence length="431" mass="45192">MIRRKKAMSPDSILSVLKEEVVPAMGCTEPVAIALTAANAFRLVKGEVEEIRLKVSSNIYKNAKAVGIPGTIHTGVEIAAALGVCISNPVYDLTILSSLTKGDVDKALKLQEIAPVEVEVLYDSPSVYIDIEVVTNKGFSRALTSGRHTNIVLLQRENEIILDKRKDGGRVVEEREALTKYALNELIEKILTLEASSLEFLLEGISLNMTMAEAGFKMDGGMNIGSSCKKLSAKGLLGNDLNNEISCYTAAACDARMNGAQLPVMSSSGSGNHGLVTTIPIAIAAKSLKSSKEDVLRALAISHLVTSYIKEYTGRLSPVCGCGVAAGAGASSGLAFLLGGSMEDIDSAIINIVSSLAGMICDGGKVGCSLKLSASAGMAWQCALLAREGVRVPAGNGIVAPSLQETLKNLGRVSQEGMSQVDRSVISIMGC</sequence>